<evidence type="ECO:0008006" key="3">
    <source>
        <dbReference type="Google" id="ProtNLM"/>
    </source>
</evidence>
<proteinExistence type="predicted"/>
<evidence type="ECO:0000313" key="1">
    <source>
        <dbReference type="EMBL" id="CAL1393533.1"/>
    </source>
</evidence>
<dbReference type="Proteomes" id="UP001497516">
    <property type="component" value="Chromosome 6"/>
</dbReference>
<evidence type="ECO:0000313" key="2">
    <source>
        <dbReference type="Proteomes" id="UP001497516"/>
    </source>
</evidence>
<accession>A0AAV2F6Z7</accession>
<sequence length="147" mass="16865">MVLFQPINDAYFKDWRAEQDLRSIISAGRTLHRFLNFSPEFSSDKVDSQFEDLAFSFKSKKKRTSRSKLQMEIHRLGTLNSVMTKSRRKKGPSGNSKSGILASFPMNDSILAWNVRGLGDSDKRARLKPIIRQCRTVVVGLIETKWN</sequence>
<protein>
    <recommendedName>
        <fullName evidence="3">Endonuclease/exonuclease/phosphatase</fullName>
    </recommendedName>
</protein>
<reference evidence="1 2" key="1">
    <citation type="submission" date="2024-04" db="EMBL/GenBank/DDBJ databases">
        <authorList>
            <person name="Fracassetti M."/>
        </authorList>
    </citation>
    <scope>NUCLEOTIDE SEQUENCE [LARGE SCALE GENOMIC DNA]</scope>
</reference>
<keyword evidence="2" id="KW-1185">Reference proteome</keyword>
<dbReference type="AlphaFoldDB" id="A0AAV2F6Z7"/>
<name>A0AAV2F6Z7_9ROSI</name>
<organism evidence="1 2">
    <name type="scientific">Linum trigynum</name>
    <dbReference type="NCBI Taxonomy" id="586398"/>
    <lineage>
        <taxon>Eukaryota</taxon>
        <taxon>Viridiplantae</taxon>
        <taxon>Streptophyta</taxon>
        <taxon>Embryophyta</taxon>
        <taxon>Tracheophyta</taxon>
        <taxon>Spermatophyta</taxon>
        <taxon>Magnoliopsida</taxon>
        <taxon>eudicotyledons</taxon>
        <taxon>Gunneridae</taxon>
        <taxon>Pentapetalae</taxon>
        <taxon>rosids</taxon>
        <taxon>fabids</taxon>
        <taxon>Malpighiales</taxon>
        <taxon>Linaceae</taxon>
        <taxon>Linum</taxon>
    </lineage>
</organism>
<dbReference type="EMBL" id="OZ034819">
    <property type="protein sequence ID" value="CAL1393533.1"/>
    <property type="molecule type" value="Genomic_DNA"/>
</dbReference>
<gene>
    <name evidence="1" type="ORF">LTRI10_LOCUS34106</name>
</gene>